<name>A0A4Y8L7X8_9BACT</name>
<feature type="domain" description="N-acetyltransferase" evidence="1">
    <location>
        <begin position="1"/>
        <end position="154"/>
    </location>
</feature>
<dbReference type="Pfam" id="PF00583">
    <property type="entry name" value="Acetyltransf_1"/>
    <property type="match status" value="1"/>
</dbReference>
<reference evidence="2 3" key="1">
    <citation type="submission" date="2019-03" db="EMBL/GenBank/DDBJ databases">
        <title>San Antonio Military Medical Center submission to MRSN (WRAIR), pending publication.</title>
        <authorList>
            <person name="Blyth D.M."/>
            <person name="Mccarthy S.L."/>
            <person name="Schall S.E."/>
            <person name="Stam J.A."/>
            <person name="Ong A.C."/>
            <person name="Mcgann P.T."/>
        </authorList>
    </citation>
    <scope>NUCLEOTIDE SEQUENCE [LARGE SCALE GENOMIC DNA]</scope>
    <source>
        <strain evidence="2 3">MRSN571793</strain>
    </source>
</reference>
<comment type="caution">
    <text evidence="2">The sequence shown here is derived from an EMBL/GenBank/DDBJ whole genome shotgun (WGS) entry which is preliminary data.</text>
</comment>
<dbReference type="SUPFAM" id="SSF55729">
    <property type="entry name" value="Acyl-CoA N-acyltransferases (Nat)"/>
    <property type="match status" value="1"/>
</dbReference>
<dbReference type="Gene3D" id="3.40.630.30">
    <property type="match status" value="1"/>
</dbReference>
<keyword evidence="3" id="KW-1185">Reference proteome</keyword>
<dbReference type="Proteomes" id="UP000297861">
    <property type="component" value="Unassembled WGS sequence"/>
</dbReference>
<sequence>MILRRVTINNKSDLEFVEKLYIESFPANERRPVLELHHIIEDDNRFTVYLLVNEDEVRVGFITLWDFETFLFIEHFAISPEQRNGGSGTKSLKALFTETTLPLVGEIELPESSDFAERRYNFYKKNGFDIWDMEYAQPPYIEGFDSIPMKMLSYRDLGFPANFETVRDTIYKNVYKKDISK</sequence>
<accession>A0A4Y8L7X8</accession>
<dbReference type="PROSITE" id="PS51186">
    <property type="entry name" value="GNAT"/>
    <property type="match status" value="1"/>
</dbReference>
<evidence type="ECO:0000313" key="2">
    <source>
        <dbReference type="EMBL" id="TFD98729.1"/>
    </source>
</evidence>
<dbReference type="STRING" id="1121485.GCA_000426485_01005"/>
<keyword evidence="2" id="KW-0808">Transferase</keyword>
<evidence type="ECO:0000259" key="1">
    <source>
        <dbReference type="PROSITE" id="PS51186"/>
    </source>
</evidence>
<dbReference type="EMBL" id="SOML01000001">
    <property type="protein sequence ID" value="TFD98729.1"/>
    <property type="molecule type" value="Genomic_DNA"/>
</dbReference>
<dbReference type="AlphaFoldDB" id="A0A4Y8L7X8"/>
<gene>
    <name evidence="2" type="ORF">E2605_01185</name>
</gene>
<organism evidence="2 3">
    <name type="scientific">Dysgonomonas capnocytophagoides</name>
    <dbReference type="NCBI Taxonomy" id="45254"/>
    <lineage>
        <taxon>Bacteria</taxon>
        <taxon>Pseudomonadati</taxon>
        <taxon>Bacteroidota</taxon>
        <taxon>Bacteroidia</taxon>
        <taxon>Bacteroidales</taxon>
        <taxon>Dysgonomonadaceae</taxon>
        <taxon>Dysgonomonas</taxon>
    </lineage>
</organism>
<dbReference type="RefSeq" id="WP_026625224.1">
    <property type="nucleotide sequence ID" value="NZ_JAWZLG010000034.1"/>
</dbReference>
<proteinExistence type="predicted"/>
<dbReference type="OrthoDB" id="9127144at2"/>
<protein>
    <submittedName>
        <fullName evidence="2">GNAT family N-acetyltransferase</fullName>
    </submittedName>
</protein>
<dbReference type="InterPro" id="IPR000182">
    <property type="entry name" value="GNAT_dom"/>
</dbReference>
<dbReference type="GO" id="GO:0016747">
    <property type="term" value="F:acyltransferase activity, transferring groups other than amino-acyl groups"/>
    <property type="evidence" value="ECO:0007669"/>
    <property type="project" value="InterPro"/>
</dbReference>
<dbReference type="CDD" id="cd04301">
    <property type="entry name" value="NAT_SF"/>
    <property type="match status" value="1"/>
</dbReference>
<dbReference type="InterPro" id="IPR016181">
    <property type="entry name" value="Acyl_CoA_acyltransferase"/>
</dbReference>
<evidence type="ECO:0000313" key="3">
    <source>
        <dbReference type="Proteomes" id="UP000297861"/>
    </source>
</evidence>